<keyword evidence="2" id="KW-0805">Transcription regulation</keyword>
<evidence type="ECO:0000256" key="3">
    <source>
        <dbReference type="ARBA" id="ARBA00023125"/>
    </source>
</evidence>
<gene>
    <name evidence="8" type="ORF">H5410_017131</name>
</gene>
<evidence type="ECO:0000313" key="9">
    <source>
        <dbReference type="Proteomes" id="UP000824120"/>
    </source>
</evidence>
<dbReference type="InterPro" id="IPR003657">
    <property type="entry name" value="WRKY_dom"/>
</dbReference>
<evidence type="ECO:0000313" key="8">
    <source>
        <dbReference type="EMBL" id="KAG5617307.1"/>
    </source>
</evidence>
<dbReference type="PANTHER" id="PTHR31221:SF251">
    <property type="entry name" value="WRKY DOMAIN-CONTAINING PROTEIN"/>
    <property type="match status" value="1"/>
</dbReference>
<feature type="compositionally biased region" description="Polar residues" evidence="6">
    <location>
        <begin position="83"/>
        <end position="104"/>
    </location>
</feature>
<feature type="compositionally biased region" description="Basic and acidic residues" evidence="6">
    <location>
        <begin position="119"/>
        <end position="130"/>
    </location>
</feature>
<feature type="domain" description="WRKY" evidence="7">
    <location>
        <begin position="84"/>
        <end position="145"/>
    </location>
</feature>
<dbReference type="AlphaFoldDB" id="A0A9J5ZZ27"/>
<organism evidence="8 9">
    <name type="scientific">Solanum commersonii</name>
    <name type="common">Commerson's wild potato</name>
    <name type="synonym">Commerson's nightshade</name>
    <dbReference type="NCBI Taxonomy" id="4109"/>
    <lineage>
        <taxon>Eukaryota</taxon>
        <taxon>Viridiplantae</taxon>
        <taxon>Streptophyta</taxon>
        <taxon>Embryophyta</taxon>
        <taxon>Tracheophyta</taxon>
        <taxon>Spermatophyta</taxon>
        <taxon>Magnoliopsida</taxon>
        <taxon>eudicotyledons</taxon>
        <taxon>Gunneridae</taxon>
        <taxon>Pentapetalae</taxon>
        <taxon>asterids</taxon>
        <taxon>lamiids</taxon>
        <taxon>Solanales</taxon>
        <taxon>Solanaceae</taxon>
        <taxon>Solanoideae</taxon>
        <taxon>Solaneae</taxon>
        <taxon>Solanum</taxon>
    </lineage>
</organism>
<protein>
    <recommendedName>
        <fullName evidence="7">WRKY domain-containing protein</fullName>
    </recommendedName>
</protein>
<reference evidence="8 9" key="1">
    <citation type="submission" date="2020-09" db="EMBL/GenBank/DDBJ databases">
        <title>De no assembly of potato wild relative species, Solanum commersonii.</title>
        <authorList>
            <person name="Cho K."/>
        </authorList>
    </citation>
    <scope>NUCLEOTIDE SEQUENCE [LARGE SCALE GENOMIC DNA]</scope>
    <source>
        <strain evidence="8">LZ3.2</strain>
        <tissue evidence="8">Leaf</tissue>
    </source>
</reference>
<evidence type="ECO:0000256" key="6">
    <source>
        <dbReference type="SAM" id="MobiDB-lite"/>
    </source>
</evidence>
<keyword evidence="3" id="KW-0238">DNA-binding</keyword>
<name>A0A9J5ZZ27_SOLCO</name>
<accession>A0A9J5ZZ27</accession>
<feature type="region of interest" description="Disordered" evidence="6">
    <location>
        <begin position="79"/>
        <end position="106"/>
    </location>
</feature>
<dbReference type="InterPro" id="IPR036576">
    <property type="entry name" value="WRKY_dom_sf"/>
</dbReference>
<dbReference type="OrthoDB" id="1262392at2759"/>
<dbReference type="EMBL" id="JACXVP010000003">
    <property type="protein sequence ID" value="KAG5617307.1"/>
    <property type="molecule type" value="Genomic_DNA"/>
</dbReference>
<proteinExistence type="predicted"/>
<dbReference type="Gene3D" id="2.20.25.80">
    <property type="entry name" value="WRKY domain"/>
    <property type="match status" value="1"/>
</dbReference>
<sequence length="147" mass="16884">MRMAALLQVFSKKKVSVDDFRDAFTMENKRYFGLDEVISLSKNLNTTNSRIEPHNQENQTESIPNTPLIVVEHEEKKKARYSMLSSSTDQSGNTWKKHGSNQTGKKYYTCNEVEDCPAKRHVEESSKDPNRVIVTYKGQHNHPPPKS</sequence>
<dbReference type="InterPro" id="IPR044810">
    <property type="entry name" value="WRKY_plant"/>
</dbReference>
<dbReference type="SMART" id="SM00774">
    <property type="entry name" value="WRKY"/>
    <property type="match status" value="1"/>
</dbReference>
<dbReference type="PROSITE" id="PS50811">
    <property type="entry name" value="WRKY"/>
    <property type="match status" value="1"/>
</dbReference>
<evidence type="ECO:0000256" key="5">
    <source>
        <dbReference type="ARBA" id="ARBA00023242"/>
    </source>
</evidence>
<dbReference type="GO" id="GO:0003700">
    <property type="term" value="F:DNA-binding transcription factor activity"/>
    <property type="evidence" value="ECO:0007669"/>
    <property type="project" value="InterPro"/>
</dbReference>
<keyword evidence="5" id="KW-0539">Nucleus</keyword>
<evidence type="ECO:0000256" key="1">
    <source>
        <dbReference type="ARBA" id="ARBA00004123"/>
    </source>
</evidence>
<keyword evidence="4" id="KW-0804">Transcription</keyword>
<dbReference type="SUPFAM" id="SSF118290">
    <property type="entry name" value="WRKY DNA-binding domain"/>
    <property type="match status" value="1"/>
</dbReference>
<dbReference type="PANTHER" id="PTHR31221">
    <property type="entry name" value="WRKY TRANSCRIPTION FACTOR PROTEIN 1-RELATED"/>
    <property type="match status" value="1"/>
</dbReference>
<keyword evidence="9" id="KW-1185">Reference proteome</keyword>
<dbReference type="Proteomes" id="UP000824120">
    <property type="component" value="Chromosome 3"/>
</dbReference>
<dbReference type="Pfam" id="PF03106">
    <property type="entry name" value="WRKY"/>
    <property type="match status" value="1"/>
</dbReference>
<comment type="caution">
    <text evidence="8">The sequence shown here is derived from an EMBL/GenBank/DDBJ whole genome shotgun (WGS) entry which is preliminary data.</text>
</comment>
<evidence type="ECO:0000256" key="2">
    <source>
        <dbReference type="ARBA" id="ARBA00023015"/>
    </source>
</evidence>
<dbReference type="GO" id="GO:0043565">
    <property type="term" value="F:sequence-specific DNA binding"/>
    <property type="evidence" value="ECO:0007669"/>
    <property type="project" value="InterPro"/>
</dbReference>
<dbReference type="GO" id="GO:0005634">
    <property type="term" value="C:nucleus"/>
    <property type="evidence" value="ECO:0007669"/>
    <property type="project" value="UniProtKB-SubCell"/>
</dbReference>
<comment type="subcellular location">
    <subcellularLocation>
        <location evidence="1">Nucleus</location>
    </subcellularLocation>
</comment>
<feature type="region of interest" description="Disordered" evidence="6">
    <location>
        <begin position="119"/>
        <end position="147"/>
    </location>
</feature>
<evidence type="ECO:0000259" key="7">
    <source>
        <dbReference type="PROSITE" id="PS50811"/>
    </source>
</evidence>
<evidence type="ECO:0000256" key="4">
    <source>
        <dbReference type="ARBA" id="ARBA00023163"/>
    </source>
</evidence>